<evidence type="ECO:0000259" key="6">
    <source>
        <dbReference type="PROSITE" id="PS50011"/>
    </source>
</evidence>
<dbReference type="Gene3D" id="1.10.510.10">
    <property type="entry name" value="Transferase(Phosphotransferase) domain 1"/>
    <property type="match status" value="1"/>
</dbReference>
<evidence type="ECO:0000256" key="4">
    <source>
        <dbReference type="ARBA" id="ARBA00047899"/>
    </source>
</evidence>
<evidence type="ECO:0000256" key="1">
    <source>
        <dbReference type="ARBA" id="ARBA00022527"/>
    </source>
</evidence>
<keyword evidence="1" id="KW-0723">Serine/threonine-protein kinase</keyword>
<keyword evidence="3" id="KW-0808">Transferase</keyword>
<comment type="caution">
    <text evidence="7">The sequence shown here is derived from an EMBL/GenBank/DDBJ whole genome shotgun (WGS) entry which is preliminary data.</text>
</comment>
<gene>
    <name evidence="7" type="ORF">M9458_012707</name>
</gene>
<keyword evidence="2" id="KW-0597">Phosphoprotein</keyword>
<feature type="domain" description="Protein kinase" evidence="6">
    <location>
        <begin position="1"/>
        <end position="69"/>
    </location>
</feature>
<evidence type="ECO:0000256" key="5">
    <source>
        <dbReference type="ARBA" id="ARBA00048679"/>
    </source>
</evidence>
<name>A0ABD0R7E5_CIRMR</name>
<evidence type="ECO:0000256" key="2">
    <source>
        <dbReference type="ARBA" id="ARBA00022553"/>
    </source>
</evidence>
<keyword evidence="8" id="KW-1185">Reference proteome</keyword>
<accession>A0ABD0R7E5</accession>
<dbReference type="InterPro" id="IPR000719">
    <property type="entry name" value="Prot_kinase_dom"/>
</dbReference>
<comment type="catalytic activity">
    <reaction evidence="4">
        <text>L-threonyl-[protein] + ATP = O-phospho-L-threonyl-[protein] + ADP + H(+)</text>
        <dbReference type="Rhea" id="RHEA:46608"/>
        <dbReference type="Rhea" id="RHEA-COMP:11060"/>
        <dbReference type="Rhea" id="RHEA-COMP:11605"/>
        <dbReference type="ChEBI" id="CHEBI:15378"/>
        <dbReference type="ChEBI" id="CHEBI:30013"/>
        <dbReference type="ChEBI" id="CHEBI:30616"/>
        <dbReference type="ChEBI" id="CHEBI:61977"/>
        <dbReference type="ChEBI" id="CHEBI:456216"/>
        <dbReference type="EC" id="2.7.11.1"/>
    </reaction>
</comment>
<proteinExistence type="predicted"/>
<dbReference type="Proteomes" id="UP001529510">
    <property type="component" value="Unassembled WGS sequence"/>
</dbReference>
<dbReference type="AlphaFoldDB" id="A0ABD0R7E5"/>
<keyword evidence="3" id="KW-0418">Kinase</keyword>
<dbReference type="PANTHER" id="PTHR22988:SF71">
    <property type="entry name" value="CITRON RHO-INTERACTING KINASE"/>
    <property type="match status" value="1"/>
</dbReference>
<evidence type="ECO:0000256" key="3">
    <source>
        <dbReference type="ARBA" id="ARBA00022777"/>
    </source>
</evidence>
<protein>
    <recommendedName>
        <fullName evidence="6">Protein kinase domain-containing protein</fullName>
    </recommendedName>
</protein>
<dbReference type="InterPro" id="IPR011009">
    <property type="entry name" value="Kinase-like_dom_sf"/>
</dbReference>
<evidence type="ECO:0000313" key="7">
    <source>
        <dbReference type="EMBL" id="KAL0194411.1"/>
    </source>
</evidence>
<sequence length="69" mass="7460">VTSSKLPVGTQDFLAPEILSALNGGPTCTYGPESDWWSLGVIAYEMIYMKSPFADGTAAKTINNIMNFQ</sequence>
<evidence type="ECO:0000313" key="8">
    <source>
        <dbReference type="Proteomes" id="UP001529510"/>
    </source>
</evidence>
<dbReference type="InterPro" id="IPR050839">
    <property type="entry name" value="Rho-assoc_Ser/Thr_Kinase"/>
</dbReference>
<dbReference type="EMBL" id="JAMKFB020000005">
    <property type="protein sequence ID" value="KAL0194411.1"/>
    <property type="molecule type" value="Genomic_DNA"/>
</dbReference>
<feature type="non-terminal residue" evidence="7">
    <location>
        <position position="69"/>
    </location>
</feature>
<organism evidence="7 8">
    <name type="scientific">Cirrhinus mrigala</name>
    <name type="common">Mrigala</name>
    <dbReference type="NCBI Taxonomy" id="683832"/>
    <lineage>
        <taxon>Eukaryota</taxon>
        <taxon>Metazoa</taxon>
        <taxon>Chordata</taxon>
        <taxon>Craniata</taxon>
        <taxon>Vertebrata</taxon>
        <taxon>Euteleostomi</taxon>
        <taxon>Actinopterygii</taxon>
        <taxon>Neopterygii</taxon>
        <taxon>Teleostei</taxon>
        <taxon>Ostariophysi</taxon>
        <taxon>Cypriniformes</taxon>
        <taxon>Cyprinidae</taxon>
        <taxon>Labeoninae</taxon>
        <taxon>Labeonini</taxon>
        <taxon>Cirrhinus</taxon>
    </lineage>
</organism>
<feature type="non-terminal residue" evidence="7">
    <location>
        <position position="1"/>
    </location>
</feature>
<dbReference type="Pfam" id="PF00069">
    <property type="entry name" value="Pkinase"/>
    <property type="match status" value="1"/>
</dbReference>
<dbReference type="PANTHER" id="PTHR22988">
    <property type="entry name" value="MYOTONIC DYSTROPHY S/T KINASE-RELATED"/>
    <property type="match status" value="1"/>
</dbReference>
<dbReference type="GO" id="GO:0004674">
    <property type="term" value="F:protein serine/threonine kinase activity"/>
    <property type="evidence" value="ECO:0007669"/>
    <property type="project" value="UniProtKB-KW"/>
</dbReference>
<reference evidence="7 8" key="1">
    <citation type="submission" date="2024-05" db="EMBL/GenBank/DDBJ databases">
        <title>Genome sequencing and assembly of Indian major carp, Cirrhinus mrigala (Hamilton, 1822).</title>
        <authorList>
            <person name="Mohindra V."/>
            <person name="Chowdhury L.M."/>
            <person name="Lal K."/>
            <person name="Jena J.K."/>
        </authorList>
    </citation>
    <scope>NUCLEOTIDE SEQUENCE [LARGE SCALE GENOMIC DNA]</scope>
    <source>
        <strain evidence="7">CM1030</strain>
        <tissue evidence="7">Blood</tissue>
    </source>
</reference>
<comment type="catalytic activity">
    <reaction evidence="5">
        <text>L-seryl-[protein] + ATP = O-phospho-L-seryl-[protein] + ADP + H(+)</text>
        <dbReference type="Rhea" id="RHEA:17989"/>
        <dbReference type="Rhea" id="RHEA-COMP:9863"/>
        <dbReference type="Rhea" id="RHEA-COMP:11604"/>
        <dbReference type="ChEBI" id="CHEBI:15378"/>
        <dbReference type="ChEBI" id="CHEBI:29999"/>
        <dbReference type="ChEBI" id="CHEBI:30616"/>
        <dbReference type="ChEBI" id="CHEBI:83421"/>
        <dbReference type="ChEBI" id="CHEBI:456216"/>
        <dbReference type="EC" id="2.7.11.1"/>
    </reaction>
</comment>
<dbReference type="SUPFAM" id="SSF56112">
    <property type="entry name" value="Protein kinase-like (PK-like)"/>
    <property type="match status" value="1"/>
</dbReference>
<dbReference type="PROSITE" id="PS50011">
    <property type="entry name" value="PROTEIN_KINASE_DOM"/>
    <property type="match status" value="1"/>
</dbReference>